<sequence length="99" mass="11561">MAIRKKPLQKVTSRINDMLGFIIAIYIMFTGMQMWLLFGTINKALYLYNTEIDVQNFATWSAIGSVVIFGCLLFFLRYIPMIKTGKILKGDEKEEEYEY</sequence>
<evidence type="ECO:0000313" key="2">
    <source>
        <dbReference type="EMBL" id="MBO1884237.1"/>
    </source>
</evidence>
<protein>
    <submittedName>
        <fullName evidence="2">C4-dicarboxylate ABC transporter permease</fullName>
    </submittedName>
</protein>
<feature type="transmembrane region" description="Helical" evidence="1">
    <location>
        <begin position="58"/>
        <end position="79"/>
    </location>
</feature>
<feature type="transmembrane region" description="Helical" evidence="1">
    <location>
        <begin position="21"/>
        <end position="38"/>
    </location>
</feature>
<evidence type="ECO:0000313" key="3">
    <source>
        <dbReference type="Proteomes" id="UP000681610"/>
    </source>
</evidence>
<keyword evidence="3" id="KW-1185">Reference proteome</keyword>
<organism evidence="2 3">
    <name type="scientific">Capnocytophaga bilenii</name>
    <dbReference type="NCBI Taxonomy" id="2819369"/>
    <lineage>
        <taxon>Bacteria</taxon>
        <taxon>Pseudomonadati</taxon>
        <taxon>Bacteroidota</taxon>
        <taxon>Flavobacteriia</taxon>
        <taxon>Flavobacteriales</taxon>
        <taxon>Flavobacteriaceae</taxon>
        <taxon>Capnocytophaga</taxon>
    </lineage>
</organism>
<gene>
    <name evidence="2" type="ORF">J4N46_07350</name>
</gene>
<dbReference type="Proteomes" id="UP000681610">
    <property type="component" value="Unassembled WGS sequence"/>
</dbReference>
<keyword evidence="1" id="KW-0812">Transmembrane</keyword>
<evidence type="ECO:0000256" key="1">
    <source>
        <dbReference type="SAM" id="Phobius"/>
    </source>
</evidence>
<keyword evidence="1" id="KW-1133">Transmembrane helix</keyword>
<reference evidence="2 3" key="1">
    <citation type="submission" date="2021-03" db="EMBL/GenBank/DDBJ databases">
        <title>Isolation and description of Capnocytophaga bilenii sp. nov., a novel Capnocytophaga species, isolated from a gingivitis subject.</title>
        <authorList>
            <person name="Antezack A."/>
            <person name="Monnet-Corti V."/>
            <person name="La Scola B."/>
        </authorList>
    </citation>
    <scope>NUCLEOTIDE SEQUENCE [LARGE SCALE GENOMIC DNA]</scope>
    <source>
        <strain evidence="2 3">Marseille-Q4570</strain>
    </source>
</reference>
<keyword evidence="1" id="KW-0472">Membrane</keyword>
<dbReference type="EMBL" id="JAGDYP010000005">
    <property type="protein sequence ID" value="MBO1884237.1"/>
    <property type="molecule type" value="Genomic_DNA"/>
</dbReference>
<name>A0ABS3PYN4_9FLAO</name>
<comment type="caution">
    <text evidence="2">The sequence shown here is derived from an EMBL/GenBank/DDBJ whole genome shotgun (WGS) entry which is preliminary data.</text>
</comment>
<proteinExistence type="predicted"/>
<dbReference type="RefSeq" id="WP_009416307.1">
    <property type="nucleotide sequence ID" value="NZ_JAGDYP010000005.1"/>
</dbReference>
<accession>A0ABS3PYN4</accession>